<comment type="caution">
    <text evidence="1">The sequence shown here is derived from an EMBL/GenBank/DDBJ whole genome shotgun (WGS) entry which is preliminary data.</text>
</comment>
<protein>
    <submittedName>
        <fullName evidence="1">Uncharacterized protein</fullName>
    </submittedName>
</protein>
<gene>
    <name evidence="1" type="ORF">ABID56_002202</name>
</gene>
<dbReference type="Proteomes" id="UP001549167">
    <property type="component" value="Unassembled WGS sequence"/>
</dbReference>
<evidence type="ECO:0000313" key="1">
    <source>
        <dbReference type="EMBL" id="MET3684076.1"/>
    </source>
</evidence>
<reference evidence="1 2" key="1">
    <citation type="submission" date="2024-06" db="EMBL/GenBank/DDBJ databases">
        <title>Genomic Encyclopedia of Type Strains, Phase IV (KMG-IV): sequencing the most valuable type-strain genomes for metagenomic binning, comparative biology and taxonomic classification.</title>
        <authorList>
            <person name="Goeker M."/>
        </authorList>
    </citation>
    <scope>NUCLEOTIDE SEQUENCE [LARGE SCALE GENOMIC DNA]</scope>
    <source>
        <strain evidence="1 2">DSM 23520</strain>
    </source>
</reference>
<proteinExistence type="predicted"/>
<name>A0ABV2KWW7_9BACI</name>
<sequence length="124" mass="14499">MSFAKSMYMKHADASQVVSVAARVLQERLNEEYYNWAITHRRVEAERDDVLDEIGEHETKPYYLFTLSKNAKEQLTFTITEDAVLKLKELGPDAFEHYLRYEAIVAGLPHNERDPDAHKAEWEK</sequence>
<organism evidence="1 2">
    <name type="scientific">Alkalibacillus flavidus</name>
    <dbReference type="NCBI Taxonomy" id="546021"/>
    <lineage>
        <taxon>Bacteria</taxon>
        <taxon>Bacillati</taxon>
        <taxon>Bacillota</taxon>
        <taxon>Bacilli</taxon>
        <taxon>Bacillales</taxon>
        <taxon>Bacillaceae</taxon>
        <taxon>Alkalibacillus</taxon>
    </lineage>
</organism>
<evidence type="ECO:0000313" key="2">
    <source>
        <dbReference type="Proteomes" id="UP001549167"/>
    </source>
</evidence>
<dbReference type="EMBL" id="JBEPMX010000012">
    <property type="protein sequence ID" value="MET3684076.1"/>
    <property type="molecule type" value="Genomic_DNA"/>
</dbReference>
<accession>A0ABV2KWW7</accession>
<dbReference type="RefSeq" id="WP_354221087.1">
    <property type="nucleotide sequence ID" value="NZ_JBEPMX010000012.1"/>
</dbReference>
<keyword evidence="2" id="KW-1185">Reference proteome</keyword>